<feature type="signal peptide" evidence="1">
    <location>
        <begin position="1"/>
        <end position="16"/>
    </location>
</feature>
<dbReference type="AlphaFoldDB" id="G0MV30"/>
<evidence type="ECO:0000313" key="2">
    <source>
        <dbReference type="EMBL" id="EGT44522.1"/>
    </source>
</evidence>
<feature type="chain" id="PRO_5003404155" description="ShKT domain-containing protein" evidence="1">
    <location>
        <begin position="17"/>
        <end position="114"/>
    </location>
</feature>
<dbReference type="HOGENOM" id="CLU_170556_0_0_1"/>
<keyword evidence="1" id="KW-0732">Signal</keyword>
<reference evidence="3" key="1">
    <citation type="submission" date="2011-07" db="EMBL/GenBank/DDBJ databases">
        <authorList>
            <consortium name="Caenorhabditis brenneri Sequencing and Analysis Consortium"/>
            <person name="Wilson R.K."/>
        </authorList>
    </citation>
    <scope>NUCLEOTIDE SEQUENCE [LARGE SCALE GENOMIC DNA]</scope>
    <source>
        <strain evidence="3">PB2801</strain>
    </source>
</reference>
<evidence type="ECO:0000256" key="1">
    <source>
        <dbReference type="SAM" id="SignalP"/>
    </source>
</evidence>
<gene>
    <name evidence="2" type="ORF">CAEBREN_20910</name>
</gene>
<dbReference type="InParanoid" id="G0MV30"/>
<sequence length="114" mass="12348">MSQIIFLLALVTVTACQEITIVNQKTICPDDGIIGPSIDFLCPPPTRLVLNGVCCAAEKVKFVPCEDQLDAQGNSLCPLTKLGCFRNLLGPVSLMEEIDLCAKTCGYCPMPMPW</sequence>
<protein>
    <recommendedName>
        <fullName evidence="4">ShKT domain-containing protein</fullName>
    </recommendedName>
</protein>
<dbReference type="OrthoDB" id="5798973at2759"/>
<keyword evidence="3" id="KW-1185">Reference proteome</keyword>
<organism evidence="3">
    <name type="scientific">Caenorhabditis brenneri</name>
    <name type="common">Nematode worm</name>
    <dbReference type="NCBI Taxonomy" id="135651"/>
    <lineage>
        <taxon>Eukaryota</taxon>
        <taxon>Metazoa</taxon>
        <taxon>Ecdysozoa</taxon>
        <taxon>Nematoda</taxon>
        <taxon>Chromadorea</taxon>
        <taxon>Rhabditida</taxon>
        <taxon>Rhabditina</taxon>
        <taxon>Rhabditomorpha</taxon>
        <taxon>Rhabditoidea</taxon>
        <taxon>Rhabditidae</taxon>
        <taxon>Peloderinae</taxon>
        <taxon>Caenorhabditis</taxon>
    </lineage>
</organism>
<accession>G0MV30</accession>
<evidence type="ECO:0000313" key="3">
    <source>
        <dbReference type="Proteomes" id="UP000008068"/>
    </source>
</evidence>
<proteinExistence type="predicted"/>
<name>G0MV30_CAEBE</name>
<dbReference type="Proteomes" id="UP000008068">
    <property type="component" value="Unassembled WGS sequence"/>
</dbReference>
<evidence type="ECO:0008006" key="4">
    <source>
        <dbReference type="Google" id="ProtNLM"/>
    </source>
</evidence>
<dbReference type="EMBL" id="GL379813">
    <property type="protein sequence ID" value="EGT44522.1"/>
    <property type="molecule type" value="Genomic_DNA"/>
</dbReference>
<dbReference type="eggNOG" id="ENOG502TKKC">
    <property type="taxonomic scope" value="Eukaryota"/>
</dbReference>